<keyword evidence="8" id="KW-1015">Disulfide bond</keyword>
<proteinExistence type="predicted"/>
<evidence type="ECO:0000256" key="9">
    <source>
        <dbReference type="SAM" id="SignalP"/>
    </source>
</evidence>
<protein>
    <submittedName>
        <fullName evidence="11 12">Serine proteinase, putative</fullName>
        <ecNumber evidence="11">3.4.21.1</ecNumber>
    </submittedName>
</protein>
<dbReference type="VEuPathDB" id="VectorBase:ISCP_016092"/>
<sequence>MRVIVLALLLTPSLASWEKDCGRPAVQPALNSGDRLVGGQAALPGSWPWQAFLPVLPGDHCGGALIDDRHVITAAHCAVIPTARNMTVHLGSHQRTVKDDSEVHIAVEDICVHPGFLHGKSAGRTTDIAIIRLRQKVNFTETIRPVCLPENGQKVTSGSEIYVTGWGFTKDGVADAPSELHQLMIKAVSNEECLKDVYNQINDSVFCASHDHGSVSGGDSGSPAVQKVNGRWTQLGIVSGEPHMCSGRHLPQVFTQVSSYVTNFVVPYVEHGICPRPGGTQ</sequence>
<evidence type="ECO:0000259" key="10">
    <source>
        <dbReference type="PROSITE" id="PS50240"/>
    </source>
</evidence>
<reference evidence="12" key="2">
    <citation type="submission" date="2020-05" db="UniProtKB">
        <authorList>
            <consortium name="EnsemblMetazoa"/>
        </authorList>
    </citation>
    <scope>IDENTIFICATION</scope>
    <source>
        <strain evidence="12">wikel</strain>
    </source>
</reference>
<dbReference type="AlphaFoldDB" id="B7QID0"/>
<dbReference type="GO" id="GO:0006508">
    <property type="term" value="P:proteolysis"/>
    <property type="evidence" value="ECO:0000318"/>
    <property type="project" value="GO_Central"/>
</dbReference>
<dbReference type="STRING" id="6945.B7QID0"/>
<dbReference type="InterPro" id="IPR001254">
    <property type="entry name" value="Trypsin_dom"/>
</dbReference>
<dbReference type="OrthoDB" id="6481374at2759"/>
<organism>
    <name type="scientific">Ixodes scapularis</name>
    <name type="common">Black-legged tick</name>
    <name type="synonym">Deer tick</name>
    <dbReference type="NCBI Taxonomy" id="6945"/>
    <lineage>
        <taxon>Eukaryota</taxon>
        <taxon>Metazoa</taxon>
        <taxon>Ecdysozoa</taxon>
        <taxon>Arthropoda</taxon>
        <taxon>Chelicerata</taxon>
        <taxon>Arachnida</taxon>
        <taxon>Acari</taxon>
        <taxon>Parasitiformes</taxon>
        <taxon>Ixodida</taxon>
        <taxon>Ixodoidea</taxon>
        <taxon>Ixodidae</taxon>
        <taxon>Ixodinae</taxon>
        <taxon>Ixodes</taxon>
    </lineage>
</organism>
<dbReference type="EMBL" id="ABJB010849781">
    <property type="status" value="NOT_ANNOTATED_CDS"/>
    <property type="molecule type" value="Genomic_DNA"/>
</dbReference>
<dbReference type="InterPro" id="IPR001314">
    <property type="entry name" value="Peptidase_S1A"/>
</dbReference>
<dbReference type="FunFam" id="2.40.10.10:FF:000146">
    <property type="entry name" value="Serine protease 53"/>
    <property type="match status" value="1"/>
</dbReference>
<name>B7QID0_IXOSC</name>
<dbReference type="SUPFAM" id="SSF50494">
    <property type="entry name" value="Trypsin-like serine proteases"/>
    <property type="match status" value="1"/>
</dbReference>
<dbReference type="InterPro" id="IPR018114">
    <property type="entry name" value="TRYPSIN_HIS"/>
</dbReference>
<evidence type="ECO:0000256" key="3">
    <source>
        <dbReference type="ARBA" id="ARBA00022670"/>
    </source>
</evidence>
<accession>B7QID0</accession>
<evidence type="ECO:0000256" key="8">
    <source>
        <dbReference type="ARBA" id="ARBA00023157"/>
    </source>
</evidence>
<evidence type="ECO:0000256" key="7">
    <source>
        <dbReference type="ARBA" id="ARBA00023145"/>
    </source>
</evidence>
<dbReference type="EC" id="3.4.21.1" evidence="11"/>
<keyword evidence="4 9" id="KW-0732">Signal</keyword>
<dbReference type="PROSITE" id="PS50240">
    <property type="entry name" value="TRYPSIN_DOM"/>
    <property type="match status" value="1"/>
</dbReference>
<keyword evidence="13" id="KW-1185">Reference proteome</keyword>
<evidence type="ECO:0000256" key="1">
    <source>
        <dbReference type="ARBA" id="ARBA00004613"/>
    </source>
</evidence>
<keyword evidence="3" id="KW-0645">Protease</keyword>
<feature type="domain" description="Peptidase S1" evidence="10">
    <location>
        <begin position="36"/>
        <end position="274"/>
    </location>
</feature>
<keyword evidence="5 11" id="KW-0378">Hydrolase</keyword>
<evidence type="ECO:0000313" key="11">
    <source>
        <dbReference type="EMBL" id="EEC18602.1"/>
    </source>
</evidence>
<dbReference type="InParanoid" id="B7QID0"/>
<dbReference type="PRINTS" id="PR00722">
    <property type="entry name" value="CHYMOTRYPSIN"/>
</dbReference>
<dbReference type="PROSITE" id="PS00134">
    <property type="entry name" value="TRYPSIN_HIS"/>
    <property type="match status" value="1"/>
</dbReference>
<dbReference type="PaxDb" id="6945-B7QID0"/>
<dbReference type="PANTHER" id="PTHR24252:SF7">
    <property type="entry name" value="HYALIN"/>
    <property type="match status" value="1"/>
</dbReference>
<dbReference type="VEuPathDB" id="VectorBase:ISCI014005"/>
<dbReference type="Gene3D" id="2.40.10.10">
    <property type="entry name" value="Trypsin-like serine proteases"/>
    <property type="match status" value="1"/>
</dbReference>
<dbReference type="InterPro" id="IPR043504">
    <property type="entry name" value="Peptidase_S1_PA_chymotrypsin"/>
</dbReference>
<evidence type="ECO:0000256" key="6">
    <source>
        <dbReference type="ARBA" id="ARBA00022825"/>
    </source>
</evidence>
<dbReference type="GO" id="GO:0005576">
    <property type="term" value="C:extracellular region"/>
    <property type="evidence" value="ECO:0007669"/>
    <property type="project" value="UniProtKB-SubCell"/>
</dbReference>
<gene>
    <name evidence="12" type="primary">8041700</name>
    <name evidence="11" type="ORF">IscW_ISCW014005</name>
</gene>
<feature type="chain" id="PRO_5011935629" evidence="9">
    <location>
        <begin position="16"/>
        <end position="281"/>
    </location>
</feature>
<dbReference type="GO" id="GO:0004252">
    <property type="term" value="F:serine-type endopeptidase activity"/>
    <property type="evidence" value="ECO:0000318"/>
    <property type="project" value="GO_Central"/>
</dbReference>
<dbReference type="EMBL" id="DS945359">
    <property type="protein sequence ID" value="EEC18602.1"/>
    <property type="molecule type" value="Genomic_DNA"/>
</dbReference>
<dbReference type="InterPro" id="IPR009003">
    <property type="entry name" value="Peptidase_S1_PA"/>
</dbReference>
<reference evidence="11 13" key="1">
    <citation type="submission" date="2008-03" db="EMBL/GenBank/DDBJ databases">
        <title>Annotation of Ixodes scapularis.</title>
        <authorList>
            <consortium name="Ixodes scapularis Genome Project Consortium"/>
            <person name="Caler E."/>
            <person name="Hannick L.I."/>
            <person name="Bidwell S."/>
            <person name="Joardar V."/>
            <person name="Thiagarajan M."/>
            <person name="Amedeo P."/>
            <person name="Galinsky K.J."/>
            <person name="Schobel S."/>
            <person name="Inman J."/>
            <person name="Hostetler J."/>
            <person name="Miller J."/>
            <person name="Hammond M."/>
            <person name="Megy K."/>
            <person name="Lawson D."/>
            <person name="Kodira C."/>
            <person name="Sutton G."/>
            <person name="Meyer J."/>
            <person name="Hill C.A."/>
            <person name="Birren B."/>
            <person name="Nene V."/>
            <person name="Collins F."/>
            <person name="Alarcon-Chaidez F."/>
            <person name="Wikel S."/>
            <person name="Strausberg R."/>
        </authorList>
    </citation>
    <scope>NUCLEOTIDE SEQUENCE [LARGE SCALE GENOMIC DNA]</scope>
    <source>
        <strain evidence="13">Wikel</strain>
        <strain evidence="11">Wikel colony</strain>
    </source>
</reference>
<keyword evidence="6" id="KW-0720">Serine protease</keyword>
<dbReference type="HOGENOM" id="CLU_006842_7_6_1"/>
<evidence type="ECO:0000256" key="4">
    <source>
        <dbReference type="ARBA" id="ARBA00022729"/>
    </source>
</evidence>
<keyword evidence="2" id="KW-0964">Secreted</keyword>
<dbReference type="CDD" id="cd00190">
    <property type="entry name" value="Tryp_SPc"/>
    <property type="match status" value="1"/>
</dbReference>
<comment type="subcellular location">
    <subcellularLocation>
        <location evidence="1">Secreted</location>
    </subcellularLocation>
</comment>
<evidence type="ECO:0000313" key="12">
    <source>
        <dbReference type="EnsemblMetazoa" id="ISCW014005-PA"/>
    </source>
</evidence>
<dbReference type="Proteomes" id="UP000001555">
    <property type="component" value="Unassembled WGS sequence"/>
</dbReference>
<dbReference type="SMART" id="SM00020">
    <property type="entry name" value="Tryp_SPc"/>
    <property type="match status" value="1"/>
</dbReference>
<evidence type="ECO:0000313" key="13">
    <source>
        <dbReference type="Proteomes" id="UP000001555"/>
    </source>
</evidence>
<dbReference type="PANTHER" id="PTHR24252">
    <property type="entry name" value="ACROSIN-RELATED"/>
    <property type="match status" value="1"/>
</dbReference>
<feature type="signal peptide" evidence="9">
    <location>
        <begin position="1"/>
        <end position="15"/>
    </location>
</feature>
<dbReference type="FunCoup" id="B7QID0">
    <property type="interactions" value="62"/>
</dbReference>
<dbReference type="Pfam" id="PF00089">
    <property type="entry name" value="Trypsin"/>
    <property type="match status" value="1"/>
</dbReference>
<dbReference type="KEGG" id="isc:8041700"/>
<dbReference type="VEuPathDB" id="VectorBase:ISCW014005"/>
<keyword evidence="7" id="KW-0865">Zymogen</keyword>
<evidence type="ECO:0000256" key="5">
    <source>
        <dbReference type="ARBA" id="ARBA00022801"/>
    </source>
</evidence>
<evidence type="ECO:0000256" key="2">
    <source>
        <dbReference type="ARBA" id="ARBA00022525"/>
    </source>
</evidence>
<dbReference type="EnsemblMetazoa" id="ISCW014005-RA">
    <property type="protein sequence ID" value="ISCW014005-PA"/>
    <property type="gene ID" value="ISCW014005"/>
</dbReference>